<dbReference type="RefSeq" id="WP_323450070.1">
    <property type="nucleotide sequence ID" value="NZ_BSBI01000013.1"/>
</dbReference>
<reference evidence="1 2" key="1">
    <citation type="submission" date="2022-10" db="EMBL/GenBank/DDBJ databases">
        <title>Draft genome sequence of Streptomyces sp. YSPA8.</title>
        <authorList>
            <person name="Moriuchi R."/>
            <person name="Dohra H."/>
            <person name="Yamamura H."/>
            <person name="Kodani S."/>
        </authorList>
    </citation>
    <scope>NUCLEOTIDE SEQUENCE [LARGE SCALE GENOMIC DNA]</scope>
    <source>
        <strain evidence="1 2">YSPA8</strain>
    </source>
</reference>
<evidence type="ECO:0000313" key="2">
    <source>
        <dbReference type="Proteomes" id="UP001291653"/>
    </source>
</evidence>
<evidence type="ECO:0000313" key="1">
    <source>
        <dbReference type="EMBL" id="GLF98081.1"/>
    </source>
</evidence>
<proteinExistence type="predicted"/>
<gene>
    <name evidence="1" type="ORF">SYYSPA8_27310</name>
</gene>
<organism evidence="1 2">
    <name type="scientific">Streptomyces yaizuensis</name>
    <dbReference type="NCBI Taxonomy" id="2989713"/>
    <lineage>
        <taxon>Bacteria</taxon>
        <taxon>Bacillati</taxon>
        <taxon>Actinomycetota</taxon>
        <taxon>Actinomycetes</taxon>
        <taxon>Kitasatosporales</taxon>
        <taxon>Streptomycetaceae</taxon>
        <taxon>Streptomyces</taxon>
    </lineage>
</organism>
<sequence length="232" mass="26164">MTSMPSEEHPRPVADGSFARTILAPYGALHSARHQALRRIRDHAKSRRTRRSRQIESHQIVDSMPLPLPFRLDGLIANIEEARGRRIHLIPIPDRLLSASGVCGLWIKHQTEPLDLILHVKSASRFHERQIILHELVHLWADDADGVTGDHLDELMSGLSGPLVDRLISEGQISARRRYDTDRERRTEAAAALIHERAYASESIADPTARQLAADLLYPFGGPDYQRTTDHV</sequence>
<comment type="caution">
    <text evidence="1">The sequence shown here is derived from an EMBL/GenBank/DDBJ whole genome shotgun (WGS) entry which is preliminary data.</text>
</comment>
<name>A0ABQ5P671_9ACTN</name>
<protein>
    <submittedName>
        <fullName evidence="1">Uncharacterized protein</fullName>
    </submittedName>
</protein>
<accession>A0ABQ5P671</accession>
<dbReference type="EMBL" id="BSBI01000013">
    <property type="protein sequence ID" value="GLF98081.1"/>
    <property type="molecule type" value="Genomic_DNA"/>
</dbReference>
<dbReference type="Proteomes" id="UP001291653">
    <property type="component" value="Unassembled WGS sequence"/>
</dbReference>
<keyword evidence="2" id="KW-1185">Reference proteome</keyword>